<evidence type="ECO:0000313" key="2">
    <source>
        <dbReference type="EnsemblMetazoa" id="CJA37774.1"/>
    </source>
</evidence>
<evidence type="ECO:0000313" key="3">
    <source>
        <dbReference type="Proteomes" id="UP000005237"/>
    </source>
</evidence>
<dbReference type="AlphaFoldDB" id="A0A8R1ENN9"/>
<protein>
    <submittedName>
        <fullName evidence="2">Uncharacterized protein</fullName>
    </submittedName>
</protein>
<dbReference type="EnsemblMetazoa" id="CJA37774.1">
    <property type="protein sequence ID" value="CJA37774.1"/>
    <property type="gene ID" value="WBGene00213621"/>
</dbReference>
<organism evidence="2 3">
    <name type="scientific">Caenorhabditis japonica</name>
    <dbReference type="NCBI Taxonomy" id="281687"/>
    <lineage>
        <taxon>Eukaryota</taxon>
        <taxon>Metazoa</taxon>
        <taxon>Ecdysozoa</taxon>
        <taxon>Nematoda</taxon>
        <taxon>Chromadorea</taxon>
        <taxon>Rhabditida</taxon>
        <taxon>Rhabditina</taxon>
        <taxon>Rhabditomorpha</taxon>
        <taxon>Rhabditoidea</taxon>
        <taxon>Rhabditidae</taxon>
        <taxon>Peloderinae</taxon>
        <taxon>Caenorhabditis</taxon>
    </lineage>
</organism>
<accession>A0A8R1ENN9</accession>
<feature type="chain" id="PRO_5035897922" evidence="1">
    <location>
        <begin position="17"/>
        <end position="153"/>
    </location>
</feature>
<feature type="signal peptide" evidence="1">
    <location>
        <begin position="1"/>
        <end position="16"/>
    </location>
</feature>
<dbReference type="Proteomes" id="UP000005237">
    <property type="component" value="Unassembled WGS sequence"/>
</dbReference>
<reference evidence="2" key="2">
    <citation type="submission" date="2022-06" db="UniProtKB">
        <authorList>
            <consortium name="EnsemblMetazoa"/>
        </authorList>
    </citation>
    <scope>IDENTIFICATION</scope>
    <source>
        <strain evidence="2">DF5081</strain>
    </source>
</reference>
<reference evidence="3" key="1">
    <citation type="submission" date="2010-08" db="EMBL/GenBank/DDBJ databases">
        <authorList>
            <consortium name="Caenorhabditis japonica Sequencing Consortium"/>
            <person name="Wilson R.K."/>
        </authorList>
    </citation>
    <scope>NUCLEOTIDE SEQUENCE [LARGE SCALE GENOMIC DNA]</scope>
    <source>
        <strain evidence="3">DF5081</strain>
    </source>
</reference>
<evidence type="ECO:0000256" key="1">
    <source>
        <dbReference type="SAM" id="SignalP"/>
    </source>
</evidence>
<keyword evidence="1" id="KW-0732">Signal</keyword>
<sequence>MLFEWCQVLILSQTAASPTGIGEVAWGYRPSVCPIAAKIYVNVLPFGENEKLAKQVLRNAFANKILVHITLNTQRILAEGFRVTQVALESGLGERRNEVGISLSEQRQRNLHREDIRTNSNVREPLKRSLDELGGWCKNRFPDMRNDPLGDYQ</sequence>
<proteinExistence type="predicted"/>
<keyword evidence="3" id="KW-1185">Reference proteome</keyword>
<name>A0A8R1ENN9_CAEJA</name>